<evidence type="ECO:0000313" key="3">
    <source>
        <dbReference type="Proteomes" id="UP001302072"/>
    </source>
</evidence>
<feature type="domain" description="Immunity MXAN-0049 protein" evidence="1">
    <location>
        <begin position="13"/>
        <end position="213"/>
    </location>
</feature>
<accession>A0ABY9YPB1</accession>
<dbReference type="EMBL" id="CP115541">
    <property type="protein sequence ID" value="WNH52742.1"/>
    <property type="molecule type" value="Genomic_DNA"/>
</dbReference>
<protein>
    <submittedName>
        <fullName evidence="2">DUF1629 domain-containing protein</fullName>
    </submittedName>
</protein>
<keyword evidence="3" id="KW-1185">Reference proteome</keyword>
<dbReference type="RefSeq" id="WP_311191927.1">
    <property type="nucleotide sequence ID" value="NZ_CP115541.1"/>
</dbReference>
<gene>
    <name evidence="2" type="ORF">PDM29_00280</name>
</gene>
<name>A0ABY9YPB1_9GAMM</name>
<dbReference type="InterPro" id="IPR012433">
    <property type="entry name" value="Imm11"/>
</dbReference>
<evidence type="ECO:0000259" key="1">
    <source>
        <dbReference type="Pfam" id="PF07791"/>
    </source>
</evidence>
<evidence type="ECO:0000313" key="2">
    <source>
        <dbReference type="EMBL" id="WNH52742.1"/>
    </source>
</evidence>
<dbReference type="Proteomes" id="UP001302072">
    <property type="component" value="Chromosome"/>
</dbReference>
<organism evidence="2 3">
    <name type="scientific">Stenotrophomonas oahuensis</name>
    <dbReference type="NCBI Taxonomy" id="3003271"/>
    <lineage>
        <taxon>Bacteria</taxon>
        <taxon>Pseudomonadati</taxon>
        <taxon>Pseudomonadota</taxon>
        <taxon>Gammaproteobacteria</taxon>
        <taxon>Lysobacterales</taxon>
        <taxon>Lysobacteraceae</taxon>
        <taxon>Stenotrophomonas</taxon>
    </lineage>
</organism>
<dbReference type="Pfam" id="PF07791">
    <property type="entry name" value="Imm11"/>
    <property type="match status" value="1"/>
</dbReference>
<reference evidence="2 3" key="1">
    <citation type="submission" date="2022-12" db="EMBL/GenBank/DDBJ databases">
        <title>Two new species, Stenotrophomonas aracearum and Stenotrophomonas oahuensis, isolated from Anthurium (Araceae family) in Hawaii.</title>
        <authorList>
            <person name="Chunag S.C."/>
            <person name="Dobhal S."/>
            <person name="Alvarez A."/>
            <person name="Arif M."/>
        </authorList>
    </citation>
    <scope>NUCLEOTIDE SEQUENCE [LARGE SCALE GENOMIC DNA]</scope>
    <source>
        <strain evidence="2 3">A5586</strain>
    </source>
</reference>
<sequence>MSDHKLQAGQPGEYYLLRPDVTRGGKGLGVEFVNEDRLRTPPRLILRPEGGGFPPMHETPILQYVPKLGHAPEDMEDGMSGYWLVSDRLKQVFQSVDPSGFEFVECEYRLPDGSEGPRYHLCDVVRTLDALDESASRLTVEHSDEFPEGKFYNLLGGASLRFRKDVVDDSHVFILPYSGDLVICDRALRDAVIAAGMGVEGRSRGVWLTDAADI</sequence>
<proteinExistence type="predicted"/>